<dbReference type="EMBL" id="CAESAB010000039">
    <property type="protein sequence ID" value="CAB4340845.1"/>
    <property type="molecule type" value="Genomic_DNA"/>
</dbReference>
<evidence type="ECO:0000256" key="6">
    <source>
        <dbReference type="ARBA" id="ARBA00022989"/>
    </source>
</evidence>
<evidence type="ECO:0000256" key="3">
    <source>
        <dbReference type="ARBA" id="ARBA00022475"/>
    </source>
</evidence>
<dbReference type="PANTHER" id="PTHR30574">
    <property type="entry name" value="INNER MEMBRANE PROTEIN YEDE"/>
    <property type="match status" value="1"/>
</dbReference>
<keyword evidence="5 8" id="KW-0812">Transmembrane</keyword>
<dbReference type="Pfam" id="PF04143">
    <property type="entry name" value="Sulf_transp"/>
    <property type="match status" value="1"/>
</dbReference>
<dbReference type="AlphaFoldDB" id="A0A6J5ZE31"/>
<evidence type="ECO:0000256" key="2">
    <source>
        <dbReference type="ARBA" id="ARBA00022448"/>
    </source>
</evidence>
<organism evidence="9">
    <name type="scientific">freshwater metagenome</name>
    <dbReference type="NCBI Taxonomy" id="449393"/>
    <lineage>
        <taxon>unclassified sequences</taxon>
        <taxon>metagenomes</taxon>
        <taxon>ecological metagenomes</taxon>
    </lineage>
</organism>
<feature type="transmembrane region" description="Helical" evidence="8">
    <location>
        <begin position="35"/>
        <end position="52"/>
    </location>
</feature>
<gene>
    <name evidence="9" type="ORF">UFOPK3820_00947</name>
</gene>
<dbReference type="GO" id="GO:0005886">
    <property type="term" value="C:plasma membrane"/>
    <property type="evidence" value="ECO:0007669"/>
    <property type="project" value="UniProtKB-SubCell"/>
</dbReference>
<feature type="transmembrane region" description="Helical" evidence="8">
    <location>
        <begin position="331"/>
        <end position="350"/>
    </location>
</feature>
<keyword evidence="7 8" id="KW-0472">Membrane</keyword>
<keyword evidence="3" id="KW-1003">Cell membrane</keyword>
<feature type="transmembrane region" description="Helical" evidence="8">
    <location>
        <begin position="97"/>
        <end position="118"/>
    </location>
</feature>
<dbReference type="InterPro" id="IPR007272">
    <property type="entry name" value="Sulf_transp_TsuA/YedE"/>
</dbReference>
<comment type="subcellular location">
    <subcellularLocation>
        <location evidence="1">Cell inner membrane</location>
        <topology evidence="1">Multi-pass membrane protein</topology>
    </subcellularLocation>
</comment>
<accession>A0A6J5ZE31</accession>
<dbReference type="PANTHER" id="PTHR30574:SF1">
    <property type="entry name" value="SULPHUR TRANSPORT DOMAIN-CONTAINING PROTEIN"/>
    <property type="match status" value="1"/>
</dbReference>
<name>A0A6J5ZE31_9ZZZZ</name>
<evidence type="ECO:0000256" key="8">
    <source>
        <dbReference type="SAM" id="Phobius"/>
    </source>
</evidence>
<feature type="transmembrane region" description="Helical" evidence="8">
    <location>
        <begin position="362"/>
        <end position="386"/>
    </location>
</feature>
<reference evidence="9" key="1">
    <citation type="submission" date="2020-05" db="EMBL/GenBank/DDBJ databases">
        <authorList>
            <person name="Chiriac C."/>
            <person name="Salcher M."/>
            <person name="Ghai R."/>
            <person name="Kavagutti S V."/>
        </authorList>
    </citation>
    <scope>NUCLEOTIDE SEQUENCE</scope>
</reference>
<feature type="transmembrane region" description="Helical" evidence="8">
    <location>
        <begin position="262"/>
        <end position="282"/>
    </location>
</feature>
<feature type="transmembrane region" description="Helical" evidence="8">
    <location>
        <begin position="392"/>
        <end position="411"/>
    </location>
</feature>
<keyword evidence="2" id="KW-0813">Transport</keyword>
<evidence type="ECO:0000256" key="7">
    <source>
        <dbReference type="ARBA" id="ARBA00023136"/>
    </source>
</evidence>
<feature type="transmembrane region" description="Helical" evidence="8">
    <location>
        <begin position="138"/>
        <end position="163"/>
    </location>
</feature>
<evidence type="ECO:0000256" key="1">
    <source>
        <dbReference type="ARBA" id="ARBA00004429"/>
    </source>
</evidence>
<evidence type="ECO:0000256" key="5">
    <source>
        <dbReference type="ARBA" id="ARBA00022692"/>
    </source>
</evidence>
<keyword evidence="6 8" id="KW-1133">Transmembrane helix</keyword>
<keyword evidence="4" id="KW-0997">Cell inner membrane</keyword>
<feature type="transmembrane region" description="Helical" evidence="8">
    <location>
        <begin position="209"/>
        <end position="231"/>
    </location>
</feature>
<feature type="transmembrane region" description="Helical" evidence="8">
    <location>
        <begin position="175"/>
        <end position="194"/>
    </location>
</feature>
<protein>
    <submittedName>
        <fullName evidence="9">Unannotated protein</fullName>
    </submittedName>
</protein>
<evidence type="ECO:0000256" key="4">
    <source>
        <dbReference type="ARBA" id="ARBA00022519"/>
    </source>
</evidence>
<evidence type="ECO:0000313" key="9">
    <source>
        <dbReference type="EMBL" id="CAB4340845.1"/>
    </source>
</evidence>
<proteinExistence type="predicted"/>
<sequence length="419" mass="44383">MGSCVINNSQQLQQGLGTNEALLPAWNKTQKIRTAISLVIVIALFVLAFILSSGTNAGTAPVSLLLGAGLGLLLERGRFCFFCIFRDGIEDKNTTPFLSVLTAIATGSIGYAVIFGQFLPDTTSDRLPPAAHIGPVSWVLVLSAFAFGIGMALSGACISGHLYRLGQGYLRAIPALIGTLIGFVLAFLTWNWFYLRAIADAPTIWLPHYVGYSGSLLITFAALLAIAVIAIRFGKNSEPVTSVLTGQISLVNTFKRLLVERWSPLITGGLVGIVGMIAYLRVEPLGVTRQLSTQARTLMSENKIGPESILGLDRLAGCVAVVSETITNNGWLILGLVTASFAAAFAGGRFKFTPLTLKNSSTALVGGVLLGWGSMTSLGCTIGVLLSGTQAFALSGWVFFLFVFLGSWVGIKAKLHTFG</sequence>